<dbReference type="PROSITE" id="PS50865">
    <property type="entry name" value="ZF_MYND_2"/>
    <property type="match status" value="1"/>
</dbReference>
<evidence type="ECO:0000256" key="5">
    <source>
        <dbReference type="PROSITE-ProRule" id="PRU00339"/>
    </source>
</evidence>
<evidence type="ECO:0000256" key="4">
    <source>
        <dbReference type="PROSITE-ProRule" id="PRU00134"/>
    </source>
</evidence>
<dbReference type="GO" id="GO:0008270">
    <property type="term" value="F:zinc ion binding"/>
    <property type="evidence" value="ECO:0007669"/>
    <property type="project" value="UniProtKB-KW"/>
</dbReference>
<dbReference type="PROSITE" id="PS01360">
    <property type="entry name" value="ZF_MYND_1"/>
    <property type="match status" value="1"/>
</dbReference>
<dbReference type="EMBL" id="JH668345">
    <property type="protein sequence ID" value="KAG6447482.1"/>
    <property type="molecule type" value="Genomic_DNA"/>
</dbReference>
<reference evidence="7" key="2">
    <citation type="submission" date="2020-12" db="EMBL/GenBank/DDBJ databases">
        <authorList>
            <person name="Kanost M."/>
        </authorList>
    </citation>
    <scope>NUCLEOTIDE SEQUENCE</scope>
</reference>
<dbReference type="SUPFAM" id="SSF82199">
    <property type="entry name" value="SET domain"/>
    <property type="match status" value="1"/>
</dbReference>
<dbReference type="Gene3D" id="6.10.140.2220">
    <property type="match status" value="1"/>
</dbReference>
<keyword evidence="1" id="KW-0479">Metal-binding</keyword>
<sequence>MDSRVWPFNFTITTHPFMKDIYEALDNDDPSTVVITALHILRRINLIPQMNRKNKCERNSESLRKSGNDMLKPDRYQEAMEYYNEALMYAPQNSRSMKVAFGNRSFIYYKQGYYPACVADIKMALEIPTATEIDDKLRLRLHEASNFYDEEAIRRYKSYSIYGPTVYKLSSRNPDIPCASADISVALDRRAPKVVAKRNIKIGAVLAIEEAFTIGISKLNYLNSCYYCSKRSLNLIPCTGCCWIVFCDAKCRQNSFNEGHNIECQIMEVVEDMTAGPMPKLVIKTVLKIRKKCKNWKEFIDASWSVGRERWKKSSIKEVFDVDEKFSMLCFNDDRLFIHGTMCNTSFACATVIHHLDRLNNFFPNDEKEKLEAMRAMGRMMMFLVLHTIPTTMNQALGIANPIGATLSQTANFGWFSFIGKLRHACIPNACAINLNRRMVVIASAPIKAGTPITIHYLGCHVDVKKITMNCINLYTLYGMVCNCILCIESVKVKKKQILDDETKKKLRDINGLMGDPMSFSLHDMPRIYPAACSAMDLLKNLPLSDEYDVAKDNFLKCLVIFSDYECGNKILDSRERVIRIQ</sequence>
<dbReference type="GO" id="GO:0008757">
    <property type="term" value="F:S-adenosylmethionine-dependent methyltransferase activity"/>
    <property type="evidence" value="ECO:0007669"/>
    <property type="project" value="UniProtKB-ARBA"/>
</dbReference>
<evidence type="ECO:0000256" key="3">
    <source>
        <dbReference type="ARBA" id="ARBA00022833"/>
    </source>
</evidence>
<dbReference type="PANTHER" id="PTHR47111">
    <property type="entry name" value="BCDNA.LD29892"/>
    <property type="match status" value="1"/>
</dbReference>
<protein>
    <recommendedName>
        <fullName evidence="6">MYND-type domain-containing protein</fullName>
    </recommendedName>
</protein>
<gene>
    <name evidence="7" type="ORF">O3G_MSEX005007</name>
</gene>
<evidence type="ECO:0000256" key="1">
    <source>
        <dbReference type="ARBA" id="ARBA00022723"/>
    </source>
</evidence>
<dbReference type="PROSITE" id="PS50005">
    <property type="entry name" value="TPR"/>
    <property type="match status" value="1"/>
</dbReference>
<dbReference type="Proteomes" id="UP000791440">
    <property type="component" value="Unassembled WGS sequence"/>
</dbReference>
<dbReference type="InterPro" id="IPR002893">
    <property type="entry name" value="Znf_MYND"/>
</dbReference>
<evidence type="ECO:0000256" key="2">
    <source>
        <dbReference type="ARBA" id="ARBA00022771"/>
    </source>
</evidence>
<accession>A0A921YZG6</accession>
<feature type="repeat" description="TPR" evidence="5">
    <location>
        <begin position="60"/>
        <end position="93"/>
    </location>
</feature>
<dbReference type="Gene3D" id="2.170.270.10">
    <property type="entry name" value="SET domain"/>
    <property type="match status" value="1"/>
</dbReference>
<dbReference type="PANTHER" id="PTHR47111:SF1">
    <property type="entry name" value="SET AND MYND DOMAIN-CONTAINING PROTEIN 4"/>
    <property type="match status" value="1"/>
</dbReference>
<reference evidence="7" key="1">
    <citation type="journal article" date="2016" name="Insect Biochem. Mol. Biol.">
        <title>Multifaceted biological insights from a draft genome sequence of the tobacco hornworm moth, Manduca sexta.</title>
        <authorList>
            <person name="Kanost M.R."/>
            <person name="Arrese E.L."/>
            <person name="Cao X."/>
            <person name="Chen Y.R."/>
            <person name="Chellapilla S."/>
            <person name="Goldsmith M.R."/>
            <person name="Grosse-Wilde E."/>
            <person name="Heckel D.G."/>
            <person name="Herndon N."/>
            <person name="Jiang H."/>
            <person name="Papanicolaou A."/>
            <person name="Qu J."/>
            <person name="Soulages J.L."/>
            <person name="Vogel H."/>
            <person name="Walters J."/>
            <person name="Waterhouse R.M."/>
            <person name="Ahn S.J."/>
            <person name="Almeida F.C."/>
            <person name="An C."/>
            <person name="Aqrawi P."/>
            <person name="Bretschneider A."/>
            <person name="Bryant W.B."/>
            <person name="Bucks S."/>
            <person name="Chao H."/>
            <person name="Chevignon G."/>
            <person name="Christen J.M."/>
            <person name="Clarke D.F."/>
            <person name="Dittmer N.T."/>
            <person name="Ferguson L.C.F."/>
            <person name="Garavelou S."/>
            <person name="Gordon K.H.J."/>
            <person name="Gunaratna R.T."/>
            <person name="Han Y."/>
            <person name="Hauser F."/>
            <person name="He Y."/>
            <person name="Heidel-Fischer H."/>
            <person name="Hirsh A."/>
            <person name="Hu Y."/>
            <person name="Jiang H."/>
            <person name="Kalra D."/>
            <person name="Klinner C."/>
            <person name="Konig C."/>
            <person name="Kovar C."/>
            <person name="Kroll A.R."/>
            <person name="Kuwar S.S."/>
            <person name="Lee S.L."/>
            <person name="Lehman R."/>
            <person name="Li K."/>
            <person name="Li Z."/>
            <person name="Liang H."/>
            <person name="Lovelace S."/>
            <person name="Lu Z."/>
            <person name="Mansfield J.H."/>
            <person name="McCulloch K.J."/>
            <person name="Mathew T."/>
            <person name="Morton B."/>
            <person name="Muzny D.M."/>
            <person name="Neunemann D."/>
            <person name="Ongeri F."/>
            <person name="Pauchet Y."/>
            <person name="Pu L.L."/>
            <person name="Pyrousis I."/>
            <person name="Rao X.J."/>
            <person name="Redding A."/>
            <person name="Roesel C."/>
            <person name="Sanchez-Gracia A."/>
            <person name="Schaack S."/>
            <person name="Shukla A."/>
            <person name="Tetreau G."/>
            <person name="Wang Y."/>
            <person name="Xiong G.H."/>
            <person name="Traut W."/>
            <person name="Walsh T.K."/>
            <person name="Worley K.C."/>
            <person name="Wu D."/>
            <person name="Wu W."/>
            <person name="Wu Y.Q."/>
            <person name="Zhang X."/>
            <person name="Zou Z."/>
            <person name="Zucker H."/>
            <person name="Briscoe A.D."/>
            <person name="Burmester T."/>
            <person name="Clem R.J."/>
            <person name="Feyereisen R."/>
            <person name="Grimmelikhuijzen C.J.P."/>
            <person name="Hamodrakas S.J."/>
            <person name="Hansson B.S."/>
            <person name="Huguet E."/>
            <person name="Jermiin L.S."/>
            <person name="Lan Q."/>
            <person name="Lehman H.K."/>
            <person name="Lorenzen M."/>
            <person name="Merzendorfer H."/>
            <person name="Michalopoulos I."/>
            <person name="Morton D.B."/>
            <person name="Muthukrishnan S."/>
            <person name="Oakeshott J.G."/>
            <person name="Palmer W."/>
            <person name="Park Y."/>
            <person name="Passarelli A.L."/>
            <person name="Rozas J."/>
            <person name="Schwartz L.M."/>
            <person name="Smith W."/>
            <person name="Southgate A."/>
            <person name="Vilcinskas A."/>
            <person name="Vogt R."/>
            <person name="Wang P."/>
            <person name="Werren J."/>
            <person name="Yu X.Q."/>
            <person name="Zhou J.J."/>
            <person name="Brown S.J."/>
            <person name="Scherer S.E."/>
            <person name="Richards S."/>
            <person name="Blissard G.W."/>
        </authorList>
    </citation>
    <scope>NUCLEOTIDE SEQUENCE</scope>
</reference>
<keyword evidence="5" id="KW-0802">TPR repeat</keyword>
<comment type="caution">
    <text evidence="7">The sequence shown here is derived from an EMBL/GenBank/DDBJ whole genome shotgun (WGS) entry which is preliminary data.</text>
</comment>
<keyword evidence="2 4" id="KW-0863">Zinc-finger</keyword>
<feature type="domain" description="MYND-type" evidence="6">
    <location>
        <begin position="225"/>
        <end position="264"/>
    </location>
</feature>
<evidence type="ECO:0000259" key="6">
    <source>
        <dbReference type="PROSITE" id="PS50865"/>
    </source>
</evidence>
<dbReference type="InterPro" id="IPR019734">
    <property type="entry name" value="TPR_rpt"/>
</dbReference>
<dbReference type="InterPro" id="IPR011990">
    <property type="entry name" value="TPR-like_helical_dom_sf"/>
</dbReference>
<dbReference type="InterPro" id="IPR001214">
    <property type="entry name" value="SET_dom"/>
</dbReference>
<proteinExistence type="predicted"/>
<dbReference type="Gene3D" id="1.10.220.160">
    <property type="match status" value="1"/>
</dbReference>
<dbReference type="OrthoDB" id="62495at2759"/>
<keyword evidence="8" id="KW-1185">Reference proteome</keyword>
<dbReference type="GO" id="GO:0008170">
    <property type="term" value="F:N-methyltransferase activity"/>
    <property type="evidence" value="ECO:0007669"/>
    <property type="project" value="UniProtKB-ARBA"/>
</dbReference>
<dbReference type="GO" id="GO:0008276">
    <property type="term" value="F:protein methyltransferase activity"/>
    <property type="evidence" value="ECO:0007669"/>
    <property type="project" value="UniProtKB-ARBA"/>
</dbReference>
<dbReference type="InterPro" id="IPR046341">
    <property type="entry name" value="SET_dom_sf"/>
</dbReference>
<dbReference type="Gene3D" id="1.25.40.10">
    <property type="entry name" value="Tetratricopeptide repeat domain"/>
    <property type="match status" value="1"/>
</dbReference>
<organism evidence="7 8">
    <name type="scientific">Manduca sexta</name>
    <name type="common">Tobacco hawkmoth</name>
    <name type="synonym">Tobacco hornworm</name>
    <dbReference type="NCBI Taxonomy" id="7130"/>
    <lineage>
        <taxon>Eukaryota</taxon>
        <taxon>Metazoa</taxon>
        <taxon>Ecdysozoa</taxon>
        <taxon>Arthropoda</taxon>
        <taxon>Hexapoda</taxon>
        <taxon>Insecta</taxon>
        <taxon>Pterygota</taxon>
        <taxon>Neoptera</taxon>
        <taxon>Endopterygota</taxon>
        <taxon>Lepidoptera</taxon>
        <taxon>Glossata</taxon>
        <taxon>Ditrysia</taxon>
        <taxon>Bombycoidea</taxon>
        <taxon>Sphingidae</taxon>
        <taxon>Sphinginae</taxon>
        <taxon>Sphingini</taxon>
        <taxon>Manduca</taxon>
    </lineage>
</organism>
<dbReference type="Pfam" id="PF00856">
    <property type="entry name" value="SET"/>
    <property type="match status" value="1"/>
</dbReference>
<evidence type="ECO:0000313" key="7">
    <source>
        <dbReference type="EMBL" id="KAG6447482.1"/>
    </source>
</evidence>
<name>A0A921YZG6_MANSE</name>
<dbReference type="SUPFAM" id="SSF48452">
    <property type="entry name" value="TPR-like"/>
    <property type="match status" value="1"/>
</dbReference>
<dbReference type="AlphaFoldDB" id="A0A921YZG6"/>
<dbReference type="EMBL" id="JH668345">
    <property type="protein sequence ID" value="KAG6447483.1"/>
    <property type="molecule type" value="Genomic_DNA"/>
</dbReference>
<evidence type="ECO:0000313" key="8">
    <source>
        <dbReference type="Proteomes" id="UP000791440"/>
    </source>
</evidence>
<keyword evidence="3" id="KW-0862">Zinc</keyword>
<dbReference type="SUPFAM" id="SSF144232">
    <property type="entry name" value="HIT/MYND zinc finger-like"/>
    <property type="match status" value="1"/>
</dbReference>